<keyword evidence="2 11" id="KW-0812">Transmembrane</keyword>
<dbReference type="PANTHER" id="PTHR19957:SF285">
    <property type="entry name" value="SYNTAXIN-51-RELATED"/>
    <property type="match status" value="1"/>
</dbReference>
<dbReference type="GO" id="GO:0005484">
    <property type="term" value="F:SNAP receptor activity"/>
    <property type="evidence" value="ECO:0007669"/>
    <property type="project" value="TreeGrafter"/>
</dbReference>
<comment type="subcellular location">
    <subcellularLocation>
        <location evidence="8">Golgi apparatus</location>
        <location evidence="8">trans-Golgi network membrane</location>
        <topology evidence="8">Single-pass type IV membrane protein</topology>
    </subcellularLocation>
    <subcellularLocation>
        <location evidence="10">Prevacuolar compartment membrane</location>
        <topology evidence="10">Single-pass type IV membrane protein</topology>
    </subcellularLocation>
</comment>
<dbReference type="SUPFAM" id="SSF58038">
    <property type="entry name" value="SNARE fusion complex"/>
    <property type="match status" value="1"/>
</dbReference>
<keyword evidence="6" id="KW-0175">Coiled coil</keyword>
<evidence type="ECO:0000256" key="5">
    <source>
        <dbReference type="ARBA" id="ARBA00023034"/>
    </source>
</evidence>
<dbReference type="InterPro" id="IPR000727">
    <property type="entry name" value="T_SNARE_dom"/>
</dbReference>
<evidence type="ECO:0000256" key="2">
    <source>
        <dbReference type="ARBA" id="ARBA00022692"/>
    </source>
</evidence>
<dbReference type="FunFam" id="1.20.5.110:FF:000030">
    <property type="entry name" value="syntaxin-51 isoform X2"/>
    <property type="match status" value="1"/>
</dbReference>
<dbReference type="GO" id="GO:0048278">
    <property type="term" value="P:vesicle docking"/>
    <property type="evidence" value="ECO:0007669"/>
    <property type="project" value="TreeGrafter"/>
</dbReference>
<keyword evidence="4 11" id="KW-1133">Transmembrane helix</keyword>
<dbReference type="GO" id="GO:0006906">
    <property type="term" value="P:vesicle fusion"/>
    <property type="evidence" value="ECO:0007669"/>
    <property type="project" value="TreeGrafter"/>
</dbReference>
<dbReference type="Gene3D" id="1.20.5.110">
    <property type="match status" value="1"/>
</dbReference>
<dbReference type="InterPro" id="IPR045242">
    <property type="entry name" value="Syntaxin"/>
</dbReference>
<dbReference type="GO" id="GO:0031201">
    <property type="term" value="C:SNARE complex"/>
    <property type="evidence" value="ECO:0007669"/>
    <property type="project" value="TreeGrafter"/>
</dbReference>
<evidence type="ECO:0000256" key="9">
    <source>
        <dbReference type="ARBA" id="ARBA00054128"/>
    </source>
</evidence>
<evidence type="ECO:0000256" key="3">
    <source>
        <dbReference type="ARBA" id="ARBA00022927"/>
    </source>
</evidence>
<dbReference type="GO" id="GO:0000149">
    <property type="term" value="F:SNARE binding"/>
    <property type="evidence" value="ECO:0007669"/>
    <property type="project" value="TreeGrafter"/>
</dbReference>
<evidence type="ECO:0000313" key="14">
    <source>
        <dbReference type="Proteomes" id="UP000825935"/>
    </source>
</evidence>
<accession>A0A8T2S0X1</accession>
<dbReference type="EMBL" id="CM035428">
    <property type="protein sequence ID" value="KAH7301378.1"/>
    <property type="molecule type" value="Genomic_DNA"/>
</dbReference>
<dbReference type="OMA" id="TERQDEY"/>
<dbReference type="Proteomes" id="UP000825935">
    <property type="component" value="Chromosome 23"/>
</dbReference>
<dbReference type="PROSITE" id="PS50192">
    <property type="entry name" value="T_SNARE"/>
    <property type="match status" value="1"/>
</dbReference>
<keyword evidence="5" id="KW-0333">Golgi apparatus</keyword>
<evidence type="ECO:0000256" key="4">
    <source>
        <dbReference type="ARBA" id="ARBA00022989"/>
    </source>
</evidence>
<evidence type="ECO:0000259" key="12">
    <source>
        <dbReference type="PROSITE" id="PS50192"/>
    </source>
</evidence>
<feature type="transmembrane region" description="Helical" evidence="11">
    <location>
        <begin position="212"/>
        <end position="232"/>
    </location>
</feature>
<proteinExistence type="predicted"/>
<protein>
    <recommendedName>
        <fullName evidence="12">t-SNARE coiled-coil homology domain-containing protein</fullName>
    </recommendedName>
</protein>
<evidence type="ECO:0000313" key="13">
    <source>
        <dbReference type="EMBL" id="KAH7301378.1"/>
    </source>
</evidence>
<evidence type="ECO:0000256" key="6">
    <source>
        <dbReference type="ARBA" id="ARBA00023054"/>
    </source>
</evidence>
<evidence type="ECO:0000256" key="8">
    <source>
        <dbReference type="ARBA" id="ARBA00037801"/>
    </source>
</evidence>
<keyword evidence="14" id="KW-1185">Reference proteome</keyword>
<organism evidence="13 14">
    <name type="scientific">Ceratopteris richardii</name>
    <name type="common">Triangle waterfern</name>
    <dbReference type="NCBI Taxonomy" id="49495"/>
    <lineage>
        <taxon>Eukaryota</taxon>
        <taxon>Viridiplantae</taxon>
        <taxon>Streptophyta</taxon>
        <taxon>Embryophyta</taxon>
        <taxon>Tracheophyta</taxon>
        <taxon>Polypodiopsida</taxon>
        <taxon>Polypodiidae</taxon>
        <taxon>Polypodiales</taxon>
        <taxon>Pteridineae</taxon>
        <taxon>Pteridaceae</taxon>
        <taxon>Parkerioideae</taxon>
        <taxon>Ceratopteris</taxon>
    </lineage>
</organism>
<name>A0A8T2S0X1_CERRI</name>
<feature type="domain" description="T-SNARE coiled-coil homology" evidence="12">
    <location>
        <begin position="139"/>
        <end position="201"/>
    </location>
</feature>
<reference evidence="13 14" key="1">
    <citation type="submission" date="2021-08" db="EMBL/GenBank/DDBJ databases">
        <title>WGS assembly of Ceratopteris richardii.</title>
        <authorList>
            <person name="Marchant D.B."/>
            <person name="Chen G."/>
            <person name="Jenkins J."/>
            <person name="Shu S."/>
            <person name="Leebens-Mack J."/>
            <person name="Grimwood J."/>
            <person name="Schmutz J."/>
            <person name="Soltis P."/>
            <person name="Soltis D."/>
            <person name="Chen Z.-H."/>
        </authorList>
    </citation>
    <scope>NUCLEOTIDE SEQUENCE [LARGE SCALE GENOMIC DNA]</scope>
    <source>
        <strain evidence="13">Whitten #5841</strain>
        <tissue evidence="13">Leaf</tissue>
    </source>
</reference>
<dbReference type="OrthoDB" id="428895at2759"/>
<dbReference type="AlphaFoldDB" id="A0A8T2S0X1"/>
<evidence type="ECO:0000256" key="10">
    <source>
        <dbReference type="ARBA" id="ARBA00060376"/>
    </source>
</evidence>
<gene>
    <name evidence="13" type="ORF">KP509_23G022500</name>
</gene>
<evidence type="ECO:0000256" key="11">
    <source>
        <dbReference type="SAM" id="Phobius"/>
    </source>
</evidence>
<sequence length="235" mass="26623">MAPRDAWMREYEDAVRLSDDIAGRLADRESSSSVLRADESSRFIALIRRKLTMLGTKLDSLHSLLNSITVNRSLNDKDLVKRQDLLKNLRTQMNQITTSLNSYQASDRSSLLGQDNMQAELKENSTVGLSNAGIIGLQRNIMRDQDEDLAKLEETALSTKHIALTVNEELDLHTRLLDELDEDVNVTNNRMKVVQKRLGYLTKKASNNCSCFSLIVMVFAIVFLILIFIGIMKYL</sequence>
<dbReference type="GO" id="GO:0005794">
    <property type="term" value="C:Golgi apparatus"/>
    <property type="evidence" value="ECO:0007669"/>
    <property type="project" value="UniProtKB-SubCell"/>
</dbReference>
<keyword evidence="7 11" id="KW-0472">Membrane</keyword>
<dbReference type="PANTHER" id="PTHR19957">
    <property type="entry name" value="SYNTAXIN"/>
    <property type="match status" value="1"/>
</dbReference>
<dbReference type="GO" id="GO:0006886">
    <property type="term" value="P:intracellular protein transport"/>
    <property type="evidence" value="ECO:0007669"/>
    <property type="project" value="TreeGrafter"/>
</dbReference>
<evidence type="ECO:0000256" key="7">
    <source>
        <dbReference type="ARBA" id="ARBA00023136"/>
    </source>
</evidence>
<keyword evidence="1" id="KW-0813">Transport</keyword>
<comment type="caution">
    <text evidence="13">The sequence shown here is derived from an EMBL/GenBank/DDBJ whole genome shotgun (WGS) entry which is preliminary data.</text>
</comment>
<evidence type="ECO:0000256" key="1">
    <source>
        <dbReference type="ARBA" id="ARBA00022448"/>
    </source>
</evidence>
<dbReference type="CDD" id="cd15841">
    <property type="entry name" value="SNARE_Qc"/>
    <property type="match status" value="1"/>
</dbReference>
<keyword evidence="3" id="KW-0653">Protein transport</keyword>
<comment type="function">
    <text evidence="9">Vesicle trafficking protein that functions in the secretory pathway.</text>
</comment>
<dbReference type="GO" id="GO:0010008">
    <property type="term" value="C:endosome membrane"/>
    <property type="evidence" value="ECO:0007669"/>
    <property type="project" value="UniProtKB-ARBA"/>
</dbReference>